<evidence type="ECO:0000256" key="6">
    <source>
        <dbReference type="ARBA" id="ARBA00025513"/>
    </source>
</evidence>
<evidence type="ECO:0000313" key="11">
    <source>
        <dbReference type="Proteomes" id="UP000305067"/>
    </source>
</evidence>
<feature type="compositionally biased region" description="Basic and acidic residues" evidence="8">
    <location>
        <begin position="435"/>
        <end position="445"/>
    </location>
</feature>
<dbReference type="GO" id="GO:0006357">
    <property type="term" value="P:regulation of transcription by RNA polymerase II"/>
    <property type="evidence" value="ECO:0007669"/>
    <property type="project" value="InterPro"/>
</dbReference>
<protein>
    <recommendedName>
        <fullName evidence="7">Enhancer of polycomb-like protein</fullName>
    </recommendedName>
</protein>
<dbReference type="GO" id="GO:0005634">
    <property type="term" value="C:nucleus"/>
    <property type="evidence" value="ECO:0007669"/>
    <property type="project" value="UniProtKB-SubCell"/>
</dbReference>
<keyword evidence="11" id="KW-1185">Reference proteome</keyword>
<feature type="compositionally biased region" description="Basic and acidic residues" evidence="8">
    <location>
        <begin position="385"/>
        <end position="401"/>
    </location>
</feature>
<dbReference type="InterPro" id="IPR024943">
    <property type="entry name" value="Enhancer_polycomb"/>
</dbReference>
<dbReference type="GO" id="GO:0035267">
    <property type="term" value="C:NuA4 histone acetyltransferase complex"/>
    <property type="evidence" value="ECO:0007669"/>
    <property type="project" value="InterPro"/>
</dbReference>
<dbReference type="EMBL" id="ML178833">
    <property type="protein sequence ID" value="TFK99445.1"/>
    <property type="molecule type" value="Genomic_DNA"/>
</dbReference>
<feature type="compositionally biased region" description="Low complexity" evidence="8">
    <location>
        <begin position="755"/>
        <end position="782"/>
    </location>
</feature>
<feature type="compositionally biased region" description="Polar residues" evidence="8">
    <location>
        <begin position="793"/>
        <end position="807"/>
    </location>
</feature>
<accession>A0A5C3QBJ1</accession>
<keyword evidence="4 7" id="KW-0804">Transcription</keyword>
<dbReference type="OrthoDB" id="435275at2759"/>
<evidence type="ECO:0000256" key="2">
    <source>
        <dbReference type="ARBA" id="ARBA00008035"/>
    </source>
</evidence>
<sequence>MTRSNSALARNSLLRQLKRVNNKSRFAIYRGELDDAETLFLDEGKLSWGVDNEDANEQHLQEALTASQRRHGEPSGGASQSREKADDQSAYIPTPDSTGVVKDYEPIHTWIDPTSYVKSSETAEEGLTGALAQGFTYYMDERDRDWLVKNNEQARGEGTSAFGALSATGAGTRSDAMGRASKGKGKEPDIPQSVTMTEDELELVMGIFEQVAHDKVPFMHHHFEPKMVPAFPEFQQTFSSPLPHTMFASLIAPTWIPNSPQLLRIARALYPYWKERRIERQGHRIIPCLNLDESDTLNESYVCFRRRDVKVARKTRQAQVTSGERLARLNAELMFVAELASNTLAREKCKKDLSQHAMDIWEKRQVFVELKNKVAPGIKGDEELLFDKESSPKKQRTENKNSSKRLQAAGSPAMPAEVSIKPRDRALLIQSKMEAEIQKQKHQDKEWDDQTDYPYQPRPVPYPSRLFKVISPNSPPTRPSDDDASSRNSRALRIRVGRGGCLRIDRRSLPRWSPPIESAANDEDEESLRRMKERWRFDSDDLPAAGPDGPDEEDRILVDDYDSKFMLPKMLLLPEADQQRMMTNNAIPATGPDGRTTFTIPFRLGAPRGPVAVAPNAQVQPQPQPQVHVQAPPVSRPVHMPQPIAPRYPQPSAHASSSTAPAADPKAMGPPAVPQPQPAQYAQVNGVLPSTSTSIPQVGIPLPGQQNQVHALSNGTSNRLQLPMSMPGQALTAAYLQQHQQQLQLQAAQAQVQAQAQAQAHPQQQSQVHQQHGPHQSPPQAHVQALHGPGQNGIDSSVPNRQHSASPQKAAAAHHYQQYHTKYQLGGVNGYNGAAMNNSAIVSAAAAASLGQQQPHQFTAAQLAQINNAFAHLSPQDIAALGAGVNTRVLQTYAAQLQQATQQQQQAQLQLAQAQQQAQQQAAQNGGIPSNTFSSAIPNPANMTFKLPSGRQQPMQWPPVSATQVGTNGVGQGVVGVNANGAGVHGNGLEVPNGIQRNTHSPNPYGQAGINGSS</sequence>
<evidence type="ECO:0000256" key="4">
    <source>
        <dbReference type="ARBA" id="ARBA00023163"/>
    </source>
</evidence>
<dbReference type="Pfam" id="PF10513">
    <property type="entry name" value="EPL1"/>
    <property type="match status" value="1"/>
</dbReference>
<evidence type="ECO:0000256" key="5">
    <source>
        <dbReference type="ARBA" id="ARBA00023242"/>
    </source>
</evidence>
<feature type="region of interest" description="Disordered" evidence="8">
    <location>
        <begin position="635"/>
        <end position="677"/>
    </location>
</feature>
<evidence type="ECO:0000256" key="7">
    <source>
        <dbReference type="RuleBase" id="RU361124"/>
    </source>
</evidence>
<evidence type="ECO:0000256" key="3">
    <source>
        <dbReference type="ARBA" id="ARBA00023015"/>
    </source>
</evidence>
<feature type="region of interest" description="Disordered" evidence="8">
    <location>
        <begin position="163"/>
        <end position="191"/>
    </location>
</feature>
<comment type="subcellular location">
    <subcellularLocation>
        <location evidence="1 7">Nucleus</location>
    </subcellularLocation>
</comment>
<evidence type="ECO:0000256" key="8">
    <source>
        <dbReference type="SAM" id="MobiDB-lite"/>
    </source>
</evidence>
<evidence type="ECO:0000259" key="9">
    <source>
        <dbReference type="Pfam" id="PF10513"/>
    </source>
</evidence>
<dbReference type="AlphaFoldDB" id="A0A5C3QBJ1"/>
<reference evidence="10 11" key="1">
    <citation type="journal article" date="2019" name="Nat. Ecol. Evol.">
        <title>Megaphylogeny resolves global patterns of mushroom evolution.</title>
        <authorList>
            <person name="Varga T."/>
            <person name="Krizsan K."/>
            <person name="Foldi C."/>
            <person name="Dima B."/>
            <person name="Sanchez-Garcia M."/>
            <person name="Sanchez-Ramirez S."/>
            <person name="Szollosi G.J."/>
            <person name="Szarkandi J.G."/>
            <person name="Papp V."/>
            <person name="Albert L."/>
            <person name="Andreopoulos W."/>
            <person name="Angelini C."/>
            <person name="Antonin V."/>
            <person name="Barry K.W."/>
            <person name="Bougher N.L."/>
            <person name="Buchanan P."/>
            <person name="Buyck B."/>
            <person name="Bense V."/>
            <person name="Catcheside P."/>
            <person name="Chovatia M."/>
            <person name="Cooper J."/>
            <person name="Damon W."/>
            <person name="Desjardin D."/>
            <person name="Finy P."/>
            <person name="Geml J."/>
            <person name="Haridas S."/>
            <person name="Hughes K."/>
            <person name="Justo A."/>
            <person name="Karasinski D."/>
            <person name="Kautmanova I."/>
            <person name="Kiss B."/>
            <person name="Kocsube S."/>
            <person name="Kotiranta H."/>
            <person name="LaButti K.M."/>
            <person name="Lechner B.E."/>
            <person name="Liimatainen K."/>
            <person name="Lipzen A."/>
            <person name="Lukacs Z."/>
            <person name="Mihaltcheva S."/>
            <person name="Morgado L.N."/>
            <person name="Niskanen T."/>
            <person name="Noordeloos M.E."/>
            <person name="Ohm R.A."/>
            <person name="Ortiz-Santana B."/>
            <person name="Ovrebo C."/>
            <person name="Racz N."/>
            <person name="Riley R."/>
            <person name="Savchenko A."/>
            <person name="Shiryaev A."/>
            <person name="Soop K."/>
            <person name="Spirin V."/>
            <person name="Szebenyi C."/>
            <person name="Tomsovsky M."/>
            <person name="Tulloss R.E."/>
            <person name="Uehling J."/>
            <person name="Grigoriev I.V."/>
            <person name="Vagvolgyi C."/>
            <person name="Papp T."/>
            <person name="Martin F.M."/>
            <person name="Miettinen O."/>
            <person name="Hibbett D.S."/>
            <person name="Nagy L.G."/>
        </authorList>
    </citation>
    <scope>NUCLEOTIDE SEQUENCE [LARGE SCALE GENOMIC DNA]</scope>
    <source>
        <strain evidence="10 11">CBS 309.79</strain>
    </source>
</reference>
<organism evidence="10 11">
    <name type="scientific">Pterulicium gracile</name>
    <dbReference type="NCBI Taxonomy" id="1884261"/>
    <lineage>
        <taxon>Eukaryota</taxon>
        <taxon>Fungi</taxon>
        <taxon>Dikarya</taxon>
        <taxon>Basidiomycota</taxon>
        <taxon>Agaricomycotina</taxon>
        <taxon>Agaricomycetes</taxon>
        <taxon>Agaricomycetidae</taxon>
        <taxon>Agaricales</taxon>
        <taxon>Pleurotineae</taxon>
        <taxon>Pterulaceae</taxon>
        <taxon>Pterulicium</taxon>
    </lineage>
</organism>
<feature type="region of interest" description="Disordered" evidence="8">
    <location>
        <begin position="64"/>
        <end position="99"/>
    </location>
</feature>
<feature type="domain" description="Enhancer of polycomb-like N-terminal" evidence="9">
    <location>
        <begin position="18"/>
        <end position="210"/>
    </location>
</feature>
<feature type="compositionally biased region" description="Low complexity" evidence="8">
    <location>
        <begin position="650"/>
        <end position="667"/>
    </location>
</feature>
<name>A0A5C3QBJ1_9AGAR</name>
<dbReference type="STRING" id="1884261.A0A5C3QBJ1"/>
<proteinExistence type="inferred from homology"/>
<feature type="compositionally biased region" description="Polar residues" evidence="8">
    <location>
        <begin position="995"/>
        <end position="1014"/>
    </location>
</feature>
<comment type="function">
    <text evidence="6">Component of the NuA4 histone acetyltransferase complex which is involved in transcriptional activation of selected genes principally by acetylation of nucleosomal histone H4 and H2A. The NuA4 complex is also involved in DNA repair. Involved in gene silencing by neighboring heterochromatin, blockage of the silencing spreading along the chromosome, and required for cell cycle progression through G2/M.</text>
</comment>
<dbReference type="Proteomes" id="UP000305067">
    <property type="component" value="Unassembled WGS sequence"/>
</dbReference>
<keyword evidence="5 7" id="KW-0539">Nucleus</keyword>
<comment type="similarity">
    <text evidence="2 7">Belongs to the enhancer of polycomb family.</text>
</comment>
<keyword evidence="3 7" id="KW-0805">Transcription regulation</keyword>
<evidence type="ECO:0000313" key="10">
    <source>
        <dbReference type="EMBL" id="TFK99445.1"/>
    </source>
</evidence>
<dbReference type="PANTHER" id="PTHR14898">
    <property type="entry name" value="ENHANCER OF POLYCOMB"/>
    <property type="match status" value="1"/>
</dbReference>
<evidence type="ECO:0000256" key="1">
    <source>
        <dbReference type="ARBA" id="ARBA00004123"/>
    </source>
</evidence>
<gene>
    <name evidence="10" type="ORF">BDV98DRAFT_570948</name>
</gene>
<dbReference type="InterPro" id="IPR019542">
    <property type="entry name" value="Enhancer_polycomb-like_N"/>
</dbReference>
<feature type="region of interest" description="Disordered" evidence="8">
    <location>
        <begin position="989"/>
        <end position="1014"/>
    </location>
</feature>
<feature type="region of interest" description="Disordered" evidence="8">
    <location>
        <begin position="755"/>
        <end position="816"/>
    </location>
</feature>
<feature type="region of interest" description="Disordered" evidence="8">
    <location>
        <begin position="385"/>
        <end position="422"/>
    </location>
</feature>
<feature type="region of interest" description="Disordered" evidence="8">
    <location>
        <begin position="922"/>
        <end position="957"/>
    </location>
</feature>
<feature type="region of interest" description="Disordered" evidence="8">
    <location>
        <begin position="435"/>
        <end position="491"/>
    </location>
</feature>
<feature type="compositionally biased region" description="Polar residues" evidence="8">
    <location>
        <begin position="927"/>
        <end position="937"/>
    </location>
</feature>